<dbReference type="Gene3D" id="3.30.70.100">
    <property type="match status" value="1"/>
</dbReference>
<keyword evidence="3" id="KW-1185">Reference proteome</keyword>
<dbReference type="RefSeq" id="WP_222158450.1">
    <property type="nucleotide sequence ID" value="NZ_CP081864.1"/>
</dbReference>
<organism evidence="2 3">
    <name type="scientific">Symbiopectobacterium purcellii</name>
    <dbReference type="NCBI Taxonomy" id="2871826"/>
    <lineage>
        <taxon>Bacteria</taxon>
        <taxon>Pseudomonadati</taxon>
        <taxon>Pseudomonadota</taxon>
        <taxon>Gammaproteobacteria</taxon>
        <taxon>Enterobacterales</taxon>
        <taxon>Enterobacteriaceae</taxon>
    </lineage>
</organism>
<feature type="domain" description="EthD" evidence="1">
    <location>
        <begin position="11"/>
        <end position="109"/>
    </location>
</feature>
<dbReference type="SUPFAM" id="SSF54909">
    <property type="entry name" value="Dimeric alpha+beta barrel"/>
    <property type="match status" value="1"/>
</dbReference>
<proteinExistence type="predicted"/>
<dbReference type="EMBL" id="CP081864">
    <property type="protein sequence ID" value="QZN95350.1"/>
    <property type="molecule type" value="Genomic_DNA"/>
</dbReference>
<dbReference type="Proteomes" id="UP000825886">
    <property type="component" value="Chromosome"/>
</dbReference>
<evidence type="ECO:0000313" key="3">
    <source>
        <dbReference type="Proteomes" id="UP000825886"/>
    </source>
</evidence>
<dbReference type="InterPro" id="IPR009799">
    <property type="entry name" value="EthD_dom"/>
</dbReference>
<evidence type="ECO:0000313" key="2">
    <source>
        <dbReference type="EMBL" id="QZN95350.1"/>
    </source>
</evidence>
<gene>
    <name evidence="2" type="ORF">K6K13_19445</name>
</gene>
<dbReference type="Pfam" id="PF07110">
    <property type="entry name" value="EthD"/>
    <property type="match status" value="1"/>
</dbReference>
<accession>A0ABX9AJK5</accession>
<dbReference type="NCBIfam" id="TIGR02118">
    <property type="entry name" value="EthD family reductase"/>
    <property type="match status" value="1"/>
</dbReference>
<sequence length="125" mass="14793">MLKLIMCVKRHPRLTREEFDHYWRNNHASLVSKHAALLGIRRYIQTIPFTDTAAQCALQRTRNAEPVDFDGCAELWWDDMESHLAARKTENGLRALQELIEDERKFVDLAHSQLWYGEERWVIAE</sequence>
<protein>
    <submittedName>
        <fullName evidence="2">EthD domain-containing protein</fullName>
    </submittedName>
</protein>
<dbReference type="InterPro" id="IPR011008">
    <property type="entry name" value="Dimeric_a/b-barrel"/>
</dbReference>
<evidence type="ECO:0000259" key="1">
    <source>
        <dbReference type="Pfam" id="PF07110"/>
    </source>
</evidence>
<reference evidence="2 3" key="1">
    <citation type="submission" date="2021-08" db="EMBL/GenBank/DDBJ databases">
        <title>Culture and genomic analysis of Symbiopectobacterium purcellii sp. nov. gen. nov., isolated from the leafhopper Empoasca decipiens.</title>
        <authorList>
            <person name="Nadal-Jimenez P."/>
            <person name="Siozios S."/>
            <person name="Halliday N."/>
            <person name="Camara M."/>
            <person name="Hurst G.D.D."/>
        </authorList>
    </citation>
    <scope>NUCLEOTIDE SEQUENCE [LARGE SCALE GENOMIC DNA]</scope>
    <source>
        <strain evidence="2 3">SyEd1</strain>
    </source>
</reference>
<name>A0ABX9AJK5_9ENTR</name>